<organism evidence="2 3">
    <name type="scientific">Nocardioides terrae</name>
    <dbReference type="NCBI Taxonomy" id="574651"/>
    <lineage>
        <taxon>Bacteria</taxon>
        <taxon>Bacillati</taxon>
        <taxon>Actinomycetota</taxon>
        <taxon>Actinomycetes</taxon>
        <taxon>Propionibacteriales</taxon>
        <taxon>Nocardioidaceae</taxon>
        <taxon>Nocardioides</taxon>
    </lineage>
</organism>
<accession>A0A1I1NCP2</accession>
<protein>
    <submittedName>
        <fullName evidence="2">Uncharacterized conserved protein YbjT, contains NAD(P)-binding and DUF2867 domains</fullName>
    </submittedName>
</protein>
<evidence type="ECO:0000259" key="1">
    <source>
        <dbReference type="Pfam" id="PF13460"/>
    </source>
</evidence>
<dbReference type="InterPro" id="IPR036291">
    <property type="entry name" value="NAD(P)-bd_dom_sf"/>
</dbReference>
<dbReference type="Proteomes" id="UP000198832">
    <property type="component" value="Unassembled WGS sequence"/>
</dbReference>
<evidence type="ECO:0000313" key="2">
    <source>
        <dbReference type="EMBL" id="SFC95471.1"/>
    </source>
</evidence>
<keyword evidence="3" id="KW-1185">Reference proteome</keyword>
<dbReference type="OrthoDB" id="9774199at2"/>
<dbReference type="PANTHER" id="PTHR48079:SF6">
    <property type="entry name" value="NAD(P)-BINDING DOMAIN-CONTAINING PROTEIN-RELATED"/>
    <property type="match status" value="1"/>
</dbReference>
<gene>
    <name evidence="2" type="ORF">SAMN04487968_11631</name>
</gene>
<sequence>MTTFLVTGATGFVGGRLATRLAADGHDVRAMTRHADTYRGAGTPVHGDVSDPATLLPALTGVDVAFYLVHALGDADFEAADAAAARAFGEQAAAAGVRRIVYLGGLGSDDAELSAHLRSRRHVERLLGEAGVPVTVLRAAIVVGHGGASWEITRQLIEHLPVMVVPRWAHTRTQPIGIDDVVRYLVAAGSDDRATGRAFEVGGADTLTYLEMLRIAAEVRMGRRRPTLAVPILTPRLSSYWLALVTDVDVTTGRNLIDSMGVEVVVTDHSIAEISPEPPLGYREQVIRALAERAQEKSAGRA</sequence>
<dbReference type="AlphaFoldDB" id="A0A1I1NCP2"/>
<evidence type="ECO:0000313" key="3">
    <source>
        <dbReference type="Proteomes" id="UP000198832"/>
    </source>
</evidence>
<dbReference type="Pfam" id="PF13460">
    <property type="entry name" value="NAD_binding_10"/>
    <property type="match status" value="1"/>
</dbReference>
<dbReference type="InterPro" id="IPR016040">
    <property type="entry name" value="NAD(P)-bd_dom"/>
</dbReference>
<dbReference type="SUPFAM" id="SSF51735">
    <property type="entry name" value="NAD(P)-binding Rossmann-fold domains"/>
    <property type="match status" value="1"/>
</dbReference>
<reference evidence="2 3" key="1">
    <citation type="submission" date="2016-10" db="EMBL/GenBank/DDBJ databases">
        <authorList>
            <person name="de Groot N.N."/>
        </authorList>
    </citation>
    <scope>NUCLEOTIDE SEQUENCE [LARGE SCALE GENOMIC DNA]</scope>
    <source>
        <strain evidence="2 3">CGMCC 1.7056</strain>
    </source>
</reference>
<dbReference type="GO" id="GO:0005737">
    <property type="term" value="C:cytoplasm"/>
    <property type="evidence" value="ECO:0007669"/>
    <property type="project" value="TreeGrafter"/>
</dbReference>
<dbReference type="RefSeq" id="WP_091126321.1">
    <property type="nucleotide sequence ID" value="NZ_FOLB01000016.1"/>
</dbReference>
<dbReference type="STRING" id="574651.SAMN04487968_11631"/>
<dbReference type="Gene3D" id="3.40.50.720">
    <property type="entry name" value="NAD(P)-binding Rossmann-like Domain"/>
    <property type="match status" value="1"/>
</dbReference>
<name>A0A1I1NCP2_9ACTN</name>
<dbReference type="EMBL" id="FOLB01000016">
    <property type="protein sequence ID" value="SFC95471.1"/>
    <property type="molecule type" value="Genomic_DNA"/>
</dbReference>
<dbReference type="InterPro" id="IPR051783">
    <property type="entry name" value="NAD(P)-dependent_oxidoreduct"/>
</dbReference>
<feature type="domain" description="NAD(P)-binding" evidence="1">
    <location>
        <begin position="8"/>
        <end position="142"/>
    </location>
</feature>
<dbReference type="GO" id="GO:0004029">
    <property type="term" value="F:aldehyde dehydrogenase (NAD+) activity"/>
    <property type="evidence" value="ECO:0007669"/>
    <property type="project" value="TreeGrafter"/>
</dbReference>
<proteinExistence type="predicted"/>
<dbReference type="PANTHER" id="PTHR48079">
    <property type="entry name" value="PROTEIN YEEZ"/>
    <property type="match status" value="1"/>
</dbReference>